<feature type="domain" description="Flagellar protein FlgJ N-terminal" evidence="1">
    <location>
        <begin position="129"/>
        <end position="176"/>
    </location>
</feature>
<dbReference type="Pfam" id="PF10135">
    <property type="entry name" value="Rod-binding"/>
    <property type="match status" value="1"/>
</dbReference>
<name>A0A7T3RBL6_9SPIR</name>
<keyword evidence="3" id="KW-1185">Reference proteome</keyword>
<dbReference type="AlphaFoldDB" id="A0A7T3RBL6"/>
<protein>
    <submittedName>
        <fullName evidence="2">Rod-binding protein</fullName>
    </submittedName>
</protein>
<dbReference type="Proteomes" id="UP000595224">
    <property type="component" value="Chromosome"/>
</dbReference>
<sequence>MAVNGLSGLGITGTLSNGVESVRNARREGEENKFLSLVREMSAKSDSSDKTVSGVSSSQIQRGRRLNGDYTNGFYNAFTSESDKNAAPKGFAANSASKGSKKITIDKTSELYEQSLELENYMVKMMLSSMRNTIQKSDLLGKENSYARDMYEDMMYDNVAESITKNAGLGLADQIYIEMAGLR</sequence>
<dbReference type="KEGG" id="tper:IWA51_07350"/>
<gene>
    <name evidence="2" type="ORF">IWA51_07350</name>
</gene>
<evidence type="ECO:0000313" key="3">
    <source>
        <dbReference type="Proteomes" id="UP000595224"/>
    </source>
</evidence>
<organism evidence="2 3">
    <name type="scientific">Treponema peruense</name>
    <dbReference type="NCBI Taxonomy" id="2787628"/>
    <lineage>
        <taxon>Bacteria</taxon>
        <taxon>Pseudomonadati</taxon>
        <taxon>Spirochaetota</taxon>
        <taxon>Spirochaetia</taxon>
        <taxon>Spirochaetales</taxon>
        <taxon>Treponemataceae</taxon>
        <taxon>Treponema</taxon>
    </lineage>
</organism>
<dbReference type="RefSeq" id="WP_177528283.1">
    <property type="nucleotide sequence ID" value="NZ_CBCSHE010000001.1"/>
</dbReference>
<dbReference type="EMBL" id="CP064936">
    <property type="protein sequence ID" value="QQA00096.1"/>
    <property type="molecule type" value="Genomic_DNA"/>
</dbReference>
<proteinExistence type="predicted"/>
<evidence type="ECO:0000259" key="1">
    <source>
        <dbReference type="Pfam" id="PF10135"/>
    </source>
</evidence>
<dbReference type="InterPro" id="IPR019301">
    <property type="entry name" value="Flagellar_prot_FlgJ_N"/>
</dbReference>
<accession>A0A7T3RBL6</accession>
<reference evidence="2 3" key="1">
    <citation type="submission" date="2020-11" db="EMBL/GenBank/DDBJ databases">
        <title>Treponema Peruensis nv. sp., first commensal Treponema isolated from human feces.</title>
        <authorList>
            <person name="Belkhou C."/>
            <person name="Raes J."/>
        </authorList>
    </citation>
    <scope>NUCLEOTIDE SEQUENCE [LARGE SCALE GENOMIC DNA]</scope>
    <source>
        <strain evidence="2 3">RCC2812</strain>
    </source>
</reference>
<evidence type="ECO:0000313" key="2">
    <source>
        <dbReference type="EMBL" id="QQA00096.1"/>
    </source>
</evidence>